<dbReference type="PROSITE" id="PS50253">
    <property type="entry name" value="COX3"/>
    <property type="match status" value="1"/>
</dbReference>
<gene>
    <name evidence="21" type="primary">cyoC</name>
    <name evidence="21" type="ORF">NCTC11694_02452</name>
</gene>
<evidence type="ECO:0000256" key="12">
    <source>
        <dbReference type="ARBA" id="ARBA00025694"/>
    </source>
</evidence>
<evidence type="ECO:0000313" key="21">
    <source>
        <dbReference type="EMBL" id="STR41270.1"/>
    </source>
</evidence>
<feature type="transmembrane region" description="Helical" evidence="19">
    <location>
        <begin position="97"/>
        <end position="117"/>
    </location>
</feature>
<evidence type="ECO:0000256" key="4">
    <source>
        <dbReference type="ARBA" id="ARBA00014687"/>
    </source>
</evidence>
<dbReference type="FunFam" id="1.20.120.80:FF:000001">
    <property type="entry name" value="Cytochrome (Ubi)quinol oxidase subunit III"/>
    <property type="match status" value="1"/>
</dbReference>
<evidence type="ECO:0000313" key="22">
    <source>
        <dbReference type="Proteomes" id="UP000255050"/>
    </source>
</evidence>
<dbReference type="InterPro" id="IPR035973">
    <property type="entry name" value="Cyt_c_oxidase_su3-like_sf"/>
</dbReference>
<evidence type="ECO:0000259" key="20">
    <source>
        <dbReference type="PROSITE" id="PS50253"/>
    </source>
</evidence>
<evidence type="ECO:0000256" key="10">
    <source>
        <dbReference type="ARBA" id="ARBA00023002"/>
    </source>
</evidence>
<comment type="similarity">
    <text evidence="2 18">Belongs to the cytochrome c oxidase subunit 3 family.</text>
</comment>
<evidence type="ECO:0000256" key="8">
    <source>
        <dbReference type="ARBA" id="ARBA00022982"/>
    </source>
</evidence>
<reference evidence="21 22" key="1">
    <citation type="submission" date="2018-06" db="EMBL/GenBank/DDBJ databases">
        <authorList>
            <consortium name="Pathogen Informatics"/>
            <person name="Doyle S."/>
        </authorList>
    </citation>
    <scope>NUCLEOTIDE SEQUENCE [LARGE SCALE GENOMIC DNA]</scope>
    <source>
        <strain evidence="21 22">NCTC11694</strain>
    </source>
</reference>
<accession>A0A7H4LYP4</accession>
<comment type="subcellular location">
    <subcellularLocation>
        <location evidence="1 18">Cell membrane</location>
        <topology evidence="1 18">Multi-pass membrane protein</topology>
    </subcellularLocation>
</comment>
<dbReference type="CDD" id="cd02863">
    <property type="entry name" value="Ubiquinol_oxidase_III"/>
    <property type="match status" value="1"/>
</dbReference>
<feature type="transmembrane region" description="Helical" evidence="19">
    <location>
        <begin position="181"/>
        <end position="202"/>
    </location>
</feature>
<dbReference type="InterPro" id="IPR000298">
    <property type="entry name" value="Cyt_c_oxidase-like_su3"/>
</dbReference>
<comment type="subunit">
    <text evidence="3">Heterooctamer of two A chains, two B chains, two C chains and two D chains.</text>
</comment>
<evidence type="ECO:0000256" key="11">
    <source>
        <dbReference type="ARBA" id="ARBA00023136"/>
    </source>
</evidence>
<keyword evidence="6" id="KW-1003">Cell membrane</keyword>
<dbReference type="Gene3D" id="1.20.120.80">
    <property type="entry name" value="Cytochrome c oxidase, subunit III, four-helix bundle"/>
    <property type="match status" value="1"/>
</dbReference>
<evidence type="ECO:0000256" key="7">
    <source>
        <dbReference type="ARBA" id="ARBA00022692"/>
    </source>
</evidence>
<comment type="caution">
    <text evidence="21">The sequence shown here is derived from an EMBL/GenBank/DDBJ whole genome shotgun (WGS) entry which is preliminary data.</text>
</comment>
<feature type="transmembrane region" description="Helical" evidence="19">
    <location>
        <begin position="69"/>
        <end position="90"/>
    </location>
</feature>
<evidence type="ECO:0000256" key="17">
    <source>
        <dbReference type="ARBA" id="ARBA00077247"/>
    </source>
</evidence>
<dbReference type="NCBIfam" id="TIGR02842">
    <property type="entry name" value="CyoC"/>
    <property type="match status" value="1"/>
</dbReference>
<proteinExistence type="inferred from homology"/>
<sequence length="274" mass="29569">MATDTLAHNAHAHEHGHHDTGPMKVFGFWIYLMSDCIIFATLFATYAVLVNGTAGGPTGKDIFELPFVLVETALLLFSSITYGMAAIAMYKNNKSQVVSWLALTFLFGAGFIAMELYEFHHLIVEGMGPDRSGFLSAFFALVGTHGLHVTSGLIWMAVLMVQVSRRGLTSTNRTRIMCLSLFWHFLDVVVDLRVLCCLSDGGDVMSHSTDHSGASHGSVKSYMTGFILSIILTVIPFAMVMSGSASHAAISGNHPGHCGCADCGTPRVLPAHEQ</sequence>
<dbReference type="GO" id="GO:0004129">
    <property type="term" value="F:cytochrome-c oxidase activity"/>
    <property type="evidence" value="ECO:0007669"/>
    <property type="project" value="InterPro"/>
</dbReference>
<keyword evidence="11 19" id="KW-0472">Membrane</keyword>
<dbReference type="InterPro" id="IPR013833">
    <property type="entry name" value="Cyt_c_oxidase_su3_a-hlx"/>
</dbReference>
<dbReference type="GO" id="GO:0019646">
    <property type="term" value="P:aerobic electron transport chain"/>
    <property type="evidence" value="ECO:0007669"/>
    <property type="project" value="InterPro"/>
</dbReference>
<organism evidence="21 22">
    <name type="scientific">Klebsiella michiganensis</name>
    <dbReference type="NCBI Taxonomy" id="1134687"/>
    <lineage>
        <taxon>Bacteria</taxon>
        <taxon>Pseudomonadati</taxon>
        <taxon>Pseudomonadota</taxon>
        <taxon>Gammaproteobacteria</taxon>
        <taxon>Enterobacterales</taxon>
        <taxon>Enterobacteriaceae</taxon>
        <taxon>Klebsiella/Raoultella group</taxon>
        <taxon>Klebsiella</taxon>
    </lineage>
</organism>
<evidence type="ECO:0000256" key="14">
    <source>
        <dbReference type="ARBA" id="ARBA00031884"/>
    </source>
</evidence>
<dbReference type="SUPFAM" id="SSF81452">
    <property type="entry name" value="Cytochrome c oxidase subunit III-like"/>
    <property type="match status" value="1"/>
</dbReference>
<protein>
    <recommendedName>
        <fullName evidence="4">Cytochrome bo(3) ubiquinol oxidase subunit 3</fullName>
    </recommendedName>
    <alternativeName>
        <fullName evidence="15">Cytochrome o ubiquinol oxidase subunit 3</fullName>
    </alternativeName>
    <alternativeName>
        <fullName evidence="13">Oxidase bo(3) subunit 3</fullName>
    </alternativeName>
    <alternativeName>
        <fullName evidence="17">Ubiquinol oxidase chain C</fullName>
    </alternativeName>
    <alternativeName>
        <fullName evidence="16">Ubiquinol oxidase polypeptide III</fullName>
    </alternativeName>
    <alternativeName>
        <fullName evidence="14">Ubiquinol oxidase subunit 3</fullName>
    </alternativeName>
</protein>
<evidence type="ECO:0000256" key="5">
    <source>
        <dbReference type="ARBA" id="ARBA00022448"/>
    </source>
</evidence>
<feature type="domain" description="Heme-copper oxidase subunit III family profile" evidence="20">
    <location>
        <begin position="26"/>
        <end position="189"/>
    </location>
</feature>
<dbReference type="GO" id="GO:0005886">
    <property type="term" value="C:plasma membrane"/>
    <property type="evidence" value="ECO:0007669"/>
    <property type="project" value="UniProtKB-SubCell"/>
</dbReference>
<dbReference type="Pfam" id="PF00510">
    <property type="entry name" value="COX3"/>
    <property type="match status" value="1"/>
</dbReference>
<evidence type="ECO:0000256" key="2">
    <source>
        <dbReference type="ARBA" id="ARBA00010581"/>
    </source>
</evidence>
<dbReference type="PANTHER" id="PTHR11403">
    <property type="entry name" value="CYTOCHROME C OXIDASE SUBUNIT III"/>
    <property type="match status" value="1"/>
</dbReference>
<evidence type="ECO:0000256" key="18">
    <source>
        <dbReference type="RuleBase" id="RU003376"/>
    </source>
</evidence>
<feature type="transmembrane region" description="Helical" evidence="19">
    <location>
        <begin position="222"/>
        <end position="241"/>
    </location>
</feature>
<dbReference type="Proteomes" id="UP000255050">
    <property type="component" value="Unassembled WGS sequence"/>
</dbReference>
<dbReference type="InterPro" id="IPR033946">
    <property type="entry name" value="Ubiquinol_oxase_su3_dom"/>
</dbReference>
<comment type="function">
    <text evidence="12">Cytochrome bo(3) ubiquinol terminal oxidase is the component of the aerobic respiratory chain of E.coli that predominates when cells are grown at high aeration. Has proton pump activity across the membrane in addition to electron transfer, pumping 2 protons/electron.</text>
</comment>
<keyword evidence="7 18" id="KW-0812">Transmembrane</keyword>
<name>A0A7H4LYP4_9ENTR</name>
<dbReference type="InterPro" id="IPR024791">
    <property type="entry name" value="Cyt_c/ubiquinol_Oxase_su3"/>
</dbReference>
<keyword evidence="8" id="KW-0249">Electron transport</keyword>
<dbReference type="AlphaFoldDB" id="A0A7H4LYP4"/>
<evidence type="ECO:0000256" key="15">
    <source>
        <dbReference type="ARBA" id="ARBA00032189"/>
    </source>
</evidence>
<dbReference type="GO" id="GO:0009486">
    <property type="term" value="F:cytochrome bo3 ubiquinol oxidase activity"/>
    <property type="evidence" value="ECO:0007669"/>
    <property type="project" value="InterPro"/>
</dbReference>
<evidence type="ECO:0000256" key="13">
    <source>
        <dbReference type="ARBA" id="ARBA00030072"/>
    </source>
</evidence>
<evidence type="ECO:0000256" key="9">
    <source>
        <dbReference type="ARBA" id="ARBA00022989"/>
    </source>
</evidence>
<evidence type="ECO:0000256" key="1">
    <source>
        <dbReference type="ARBA" id="ARBA00004651"/>
    </source>
</evidence>
<keyword evidence="10 21" id="KW-0560">Oxidoreductase</keyword>
<feature type="transmembrane region" description="Helical" evidence="19">
    <location>
        <begin position="137"/>
        <end position="161"/>
    </location>
</feature>
<dbReference type="NCBIfam" id="NF007944">
    <property type="entry name" value="PRK10663.1"/>
    <property type="match status" value="1"/>
</dbReference>
<dbReference type="InterPro" id="IPR014206">
    <property type="entry name" value="Cyt_c_ubiqinol_oxidase_su3"/>
</dbReference>
<evidence type="ECO:0000256" key="16">
    <source>
        <dbReference type="ARBA" id="ARBA00032717"/>
    </source>
</evidence>
<keyword evidence="9 19" id="KW-1133">Transmembrane helix</keyword>
<keyword evidence="5" id="KW-0813">Transport</keyword>
<dbReference type="PANTHER" id="PTHR11403:SF2">
    <property type="entry name" value="CYTOCHROME BO(3) UBIQUINOL OXIDASE SUBUNIT 3"/>
    <property type="match status" value="1"/>
</dbReference>
<evidence type="ECO:0000256" key="19">
    <source>
        <dbReference type="SAM" id="Phobius"/>
    </source>
</evidence>
<evidence type="ECO:0000256" key="3">
    <source>
        <dbReference type="ARBA" id="ARBA00011700"/>
    </source>
</evidence>
<dbReference type="EMBL" id="UGJR01000002">
    <property type="protein sequence ID" value="STR41270.1"/>
    <property type="molecule type" value="Genomic_DNA"/>
</dbReference>
<evidence type="ECO:0000256" key="6">
    <source>
        <dbReference type="ARBA" id="ARBA00022475"/>
    </source>
</evidence>
<feature type="transmembrane region" description="Helical" evidence="19">
    <location>
        <begin position="28"/>
        <end position="49"/>
    </location>
</feature>